<evidence type="ECO:0000313" key="2">
    <source>
        <dbReference type="Proteomes" id="UP000006514"/>
    </source>
</evidence>
<reference evidence="2" key="1">
    <citation type="journal article" date="2012" name="Science">
        <title>The Paleozoic origin of enzymatic lignin decomposition reconstructed from 31 fungal genomes.</title>
        <authorList>
            <person name="Floudas D."/>
            <person name="Binder M."/>
            <person name="Riley R."/>
            <person name="Barry K."/>
            <person name="Blanchette R.A."/>
            <person name="Henrissat B."/>
            <person name="Martinez A.T."/>
            <person name="Otillar R."/>
            <person name="Spatafora J.W."/>
            <person name="Yadav J.S."/>
            <person name="Aerts A."/>
            <person name="Benoit I."/>
            <person name="Boyd A."/>
            <person name="Carlson A."/>
            <person name="Copeland A."/>
            <person name="Coutinho P.M."/>
            <person name="de Vries R.P."/>
            <person name="Ferreira P."/>
            <person name="Findley K."/>
            <person name="Foster B."/>
            <person name="Gaskell J."/>
            <person name="Glotzer D."/>
            <person name="Gorecki P."/>
            <person name="Heitman J."/>
            <person name="Hesse C."/>
            <person name="Hori C."/>
            <person name="Igarashi K."/>
            <person name="Jurgens J.A."/>
            <person name="Kallen N."/>
            <person name="Kersten P."/>
            <person name="Kohler A."/>
            <person name="Kuees U."/>
            <person name="Kumar T.K.A."/>
            <person name="Kuo A."/>
            <person name="LaButti K."/>
            <person name="Larrondo L.F."/>
            <person name="Lindquist E."/>
            <person name="Ling A."/>
            <person name="Lombard V."/>
            <person name="Lucas S."/>
            <person name="Lundell T."/>
            <person name="Martin R."/>
            <person name="McLaughlin D.J."/>
            <person name="Morgenstern I."/>
            <person name="Morin E."/>
            <person name="Murat C."/>
            <person name="Nagy L.G."/>
            <person name="Nolan M."/>
            <person name="Ohm R.A."/>
            <person name="Patyshakuliyeva A."/>
            <person name="Rokas A."/>
            <person name="Ruiz-Duenas F.J."/>
            <person name="Sabat G."/>
            <person name="Salamov A."/>
            <person name="Samejima M."/>
            <person name="Schmutz J."/>
            <person name="Slot J.C."/>
            <person name="St John F."/>
            <person name="Stenlid J."/>
            <person name="Sun H."/>
            <person name="Sun S."/>
            <person name="Syed K."/>
            <person name="Tsang A."/>
            <person name="Wiebenga A."/>
            <person name="Young D."/>
            <person name="Pisabarro A."/>
            <person name="Eastwood D.C."/>
            <person name="Martin F."/>
            <person name="Cullen D."/>
            <person name="Grigoriev I.V."/>
            <person name="Hibbett D.S."/>
        </authorList>
    </citation>
    <scope>NUCLEOTIDE SEQUENCE [LARGE SCALE GENOMIC DNA]</scope>
    <source>
        <strain evidence="2">TFB10046</strain>
    </source>
</reference>
<evidence type="ECO:0000313" key="1">
    <source>
        <dbReference type="EMBL" id="EJD37754.1"/>
    </source>
</evidence>
<dbReference type="InParanoid" id="J0LHW8"/>
<gene>
    <name evidence="1" type="ORF">AURDEDRAFT_173263</name>
</gene>
<dbReference type="EMBL" id="JH687836">
    <property type="protein sequence ID" value="EJD37754.1"/>
    <property type="molecule type" value="Genomic_DNA"/>
</dbReference>
<sequence>MSMSTMKTRDWLAACAPPQRRLDLRTSATPGSSPSELFLERADEHHFRALRHIHALPLPQLLRGALNYASHRSQADVAEYPARPGHHSIRSGGELVASVREVVANASRAVQPVEIKARCGVLRDGWVLFVHGRELMLAVAPPAEFGAEDMREFVAMRQYRCTSWESDADRPFTTAERLWATLYDGASKDRQSPKFFILSTYNEWIFGGFSEHLTTAWVSQPLAYDSHTPNVPETIAYWLASSSGAPGAYKIPAVAERPPRVAVLPRILANLHKGALRDPQPLSAAPAIHLLEKRYGFNDHLAALGQPAVPEPGSWAAPDSPSWASDDELELDRSEAAGNMLARLGMRLHRCPAKSVPPSGGGTLLAELERAVVGVTMMMEDFAMSCEPFRMDDDDDDEEGFTLKVVDFDGPDEY</sequence>
<organism evidence="1 2">
    <name type="scientific">Auricularia subglabra (strain TFB-10046 / SS5)</name>
    <name type="common">White-rot fungus</name>
    <name type="synonym">Auricularia delicata (strain TFB10046)</name>
    <dbReference type="NCBI Taxonomy" id="717982"/>
    <lineage>
        <taxon>Eukaryota</taxon>
        <taxon>Fungi</taxon>
        <taxon>Dikarya</taxon>
        <taxon>Basidiomycota</taxon>
        <taxon>Agaricomycotina</taxon>
        <taxon>Agaricomycetes</taxon>
        <taxon>Auriculariales</taxon>
        <taxon>Auriculariaceae</taxon>
        <taxon>Auricularia</taxon>
    </lineage>
</organism>
<dbReference type="AlphaFoldDB" id="J0LHW8"/>
<accession>J0LHW8</accession>
<name>J0LHW8_AURST</name>
<dbReference type="OrthoDB" id="2579508at2759"/>
<proteinExistence type="predicted"/>
<keyword evidence="2" id="KW-1185">Reference proteome</keyword>
<dbReference type="KEGG" id="adl:AURDEDRAFT_173263"/>
<dbReference type="Proteomes" id="UP000006514">
    <property type="component" value="Unassembled WGS sequence"/>
</dbReference>
<protein>
    <submittedName>
        <fullName evidence="1">Uncharacterized protein</fullName>
    </submittedName>
</protein>